<keyword evidence="2" id="KW-1185">Reference proteome</keyword>
<comment type="caution">
    <text evidence="1">The sequence shown here is derived from an EMBL/GenBank/DDBJ whole genome shotgun (WGS) entry which is preliminary data.</text>
</comment>
<proteinExistence type="predicted"/>
<organism evidence="1 2">
    <name type="scientific">Aspergillus melleus</name>
    <dbReference type="NCBI Taxonomy" id="138277"/>
    <lineage>
        <taxon>Eukaryota</taxon>
        <taxon>Fungi</taxon>
        <taxon>Dikarya</taxon>
        <taxon>Ascomycota</taxon>
        <taxon>Pezizomycotina</taxon>
        <taxon>Eurotiomycetes</taxon>
        <taxon>Eurotiomycetidae</taxon>
        <taxon>Eurotiales</taxon>
        <taxon>Aspergillaceae</taxon>
        <taxon>Aspergillus</taxon>
        <taxon>Aspergillus subgen. Circumdati</taxon>
    </lineage>
</organism>
<protein>
    <submittedName>
        <fullName evidence="1">Uncharacterized protein</fullName>
    </submittedName>
</protein>
<sequence>MFPTLPTSRPVLVIIGSGDMGVAIARRLGGSRQVLLADFSKTQLDSALESLQKEGFSPEGHILDISDADAVQKFAQHAFSRGSIEVIVHTAGVSPVDNTASQIYKINLIGSANVIDSFLAVASPGTSMICIASMAAQYNTLSSALEQHLAKAPRDRLLQHAELDLSSSDTLSAYGISKRGNILRVQAACYEWGQRGARINSVSPGVISTAMSERAMQGDLQESILAQIKASGARRVGTVNDVAGVVGFLASHDASFITGTDILVDGGQIPGQRWHAEGDH</sequence>
<dbReference type="Proteomes" id="UP001177260">
    <property type="component" value="Unassembled WGS sequence"/>
</dbReference>
<reference evidence="1 2" key="1">
    <citation type="journal article" date="2023" name="ACS Omega">
        <title>Identification of the Neoaspergillic Acid Biosynthesis Gene Cluster by Establishing an In Vitro CRISPR-Ribonucleoprotein Genetic System in Aspergillus melleus.</title>
        <authorList>
            <person name="Yuan B."/>
            <person name="Grau M.F."/>
            <person name="Murata R.M."/>
            <person name="Torok T."/>
            <person name="Venkateswaran K."/>
            <person name="Stajich J.E."/>
            <person name="Wang C.C.C."/>
        </authorList>
    </citation>
    <scope>NUCLEOTIDE SEQUENCE [LARGE SCALE GENOMIC DNA]</scope>
    <source>
        <strain evidence="1 2">IMV 1140</strain>
    </source>
</reference>
<evidence type="ECO:0000313" key="2">
    <source>
        <dbReference type="Proteomes" id="UP001177260"/>
    </source>
</evidence>
<gene>
    <name evidence="1" type="ORF">N8T08_010429</name>
</gene>
<accession>A0ACC3ARP6</accession>
<dbReference type="EMBL" id="JAOPJF010000084">
    <property type="protein sequence ID" value="KAK1140371.1"/>
    <property type="molecule type" value="Genomic_DNA"/>
</dbReference>
<evidence type="ECO:0000313" key="1">
    <source>
        <dbReference type="EMBL" id="KAK1140371.1"/>
    </source>
</evidence>
<name>A0ACC3ARP6_9EURO</name>